<evidence type="ECO:0000313" key="3">
    <source>
        <dbReference type="EMBL" id="CAI9592576.1"/>
    </source>
</evidence>
<evidence type="ECO:0000259" key="2">
    <source>
        <dbReference type="Pfam" id="PF00868"/>
    </source>
</evidence>
<dbReference type="Proteomes" id="UP001162483">
    <property type="component" value="Unassembled WGS sequence"/>
</dbReference>
<reference evidence="3" key="1">
    <citation type="submission" date="2023-05" db="EMBL/GenBank/DDBJ databases">
        <authorList>
            <person name="Stuckert A."/>
        </authorList>
    </citation>
    <scope>NUCLEOTIDE SEQUENCE</scope>
</reference>
<proteinExistence type="inferred from homology"/>
<dbReference type="EMBL" id="CATNWA010016429">
    <property type="protein sequence ID" value="CAI9592576.1"/>
    <property type="molecule type" value="Genomic_DNA"/>
</dbReference>
<dbReference type="SUPFAM" id="SSF81296">
    <property type="entry name" value="E set domains"/>
    <property type="match status" value="1"/>
</dbReference>
<dbReference type="InterPro" id="IPR050779">
    <property type="entry name" value="Transglutaminase"/>
</dbReference>
<dbReference type="Pfam" id="PF00868">
    <property type="entry name" value="Transglut_N"/>
    <property type="match status" value="1"/>
</dbReference>
<comment type="caution">
    <text evidence="3">The sequence shown here is derived from an EMBL/GenBank/DDBJ whole genome shotgun (WGS) entry which is preliminary data.</text>
</comment>
<sequence>METFGVIPRGVSMKDYLEVEYVELYKQQYEKNKKEHHTDRYFNNKLIIRRGQKFDIRINFNRPYNPGNDQFWLEYIIGKFAERQKM</sequence>
<dbReference type="InterPro" id="IPR013783">
    <property type="entry name" value="Ig-like_fold"/>
</dbReference>
<dbReference type="InterPro" id="IPR001102">
    <property type="entry name" value="Transglutaminase_N"/>
</dbReference>
<feature type="domain" description="Transglutaminase N-terminal" evidence="2">
    <location>
        <begin position="28"/>
        <end position="83"/>
    </location>
</feature>
<name>A0ABN9FAF8_9NEOB</name>
<dbReference type="PANTHER" id="PTHR11590:SF42">
    <property type="entry name" value="COAGULATION FACTOR XIII A CHAIN"/>
    <property type="match status" value="1"/>
</dbReference>
<evidence type="ECO:0000256" key="1">
    <source>
        <dbReference type="ARBA" id="ARBA00005968"/>
    </source>
</evidence>
<dbReference type="Gene3D" id="2.60.40.10">
    <property type="entry name" value="Immunoglobulins"/>
    <property type="match status" value="1"/>
</dbReference>
<gene>
    <name evidence="3" type="ORF">SPARVUS_LOCUS11393364</name>
</gene>
<protein>
    <recommendedName>
        <fullName evidence="2">Transglutaminase N-terminal domain-containing protein</fullName>
    </recommendedName>
</protein>
<accession>A0ABN9FAF8</accession>
<dbReference type="InterPro" id="IPR014756">
    <property type="entry name" value="Ig_E-set"/>
</dbReference>
<keyword evidence="4" id="KW-1185">Reference proteome</keyword>
<organism evidence="3 4">
    <name type="scientific">Staurois parvus</name>
    <dbReference type="NCBI Taxonomy" id="386267"/>
    <lineage>
        <taxon>Eukaryota</taxon>
        <taxon>Metazoa</taxon>
        <taxon>Chordata</taxon>
        <taxon>Craniata</taxon>
        <taxon>Vertebrata</taxon>
        <taxon>Euteleostomi</taxon>
        <taxon>Amphibia</taxon>
        <taxon>Batrachia</taxon>
        <taxon>Anura</taxon>
        <taxon>Neobatrachia</taxon>
        <taxon>Ranoidea</taxon>
        <taxon>Ranidae</taxon>
        <taxon>Staurois</taxon>
    </lineage>
</organism>
<dbReference type="PANTHER" id="PTHR11590">
    <property type="entry name" value="PROTEIN-GLUTAMINE GAMMA-GLUTAMYLTRANSFERASE"/>
    <property type="match status" value="1"/>
</dbReference>
<comment type="similarity">
    <text evidence="1">Belongs to the transglutaminase superfamily. Transglutaminase family.</text>
</comment>
<evidence type="ECO:0000313" key="4">
    <source>
        <dbReference type="Proteomes" id="UP001162483"/>
    </source>
</evidence>